<organism evidence="2 3">
    <name type="scientific">Roseiconus nitratireducens</name>
    <dbReference type="NCBI Taxonomy" id="2605748"/>
    <lineage>
        <taxon>Bacteria</taxon>
        <taxon>Pseudomonadati</taxon>
        <taxon>Planctomycetota</taxon>
        <taxon>Planctomycetia</taxon>
        <taxon>Pirellulales</taxon>
        <taxon>Pirellulaceae</taxon>
        <taxon>Roseiconus</taxon>
    </lineage>
</organism>
<feature type="domain" description="N,N-dimethylformamidase beta subunit-like C-terminal" evidence="1">
    <location>
        <begin position="105"/>
        <end position="478"/>
    </location>
</feature>
<dbReference type="EMBL" id="VWOX01000004">
    <property type="protein sequence ID" value="KAA5544642.1"/>
    <property type="molecule type" value="Genomic_DNA"/>
</dbReference>
<dbReference type="AlphaFoldDB" id="A0A5M6DEC6"/>
<evidence type="ECO:0000259" key="1">
    <source>
        <dbReference type="Pfam" id="PF20254"/>
    </source>
</evidence>
<protein>
    <recommendedName>
        <fullName evidence="1">N,N-dimethylformamidase beta subunit-like C-terminal domain-containing protein</fullName>
    </recommendedName>
</protein>
<accession>A0A5M6DEC6</accession>
<dbReference type="InterPro" id="IPR046540">
    <property type="entry name" value="DMFA2_C"/>
</dbReference>
<dbReference type="Proteomes" id="UP000324479">
    <property type="component" value="Unassembled WGS sequence"/>
</dbReference>
<proteinExistence type="predicted"/>
<comment type="caution">
    <text evidence="2">The sequence shown here is derived from an EMBL/GenBank/DDBJ whole genome shotgun (WGS) entry which is preliminary data.</text>
</comment>
<reference evidence="2 3" key="1">
    <citation type="submission" date="2019-08" db="EMBL/GenBank/DDBJ databases">
        <authorList>
            <person name="Dhanesh K."/>
            <person name="Kumar G."/>
            <person name="Sasikala C."/>
            <person name="Venkata Ramana C."/>
        </authorList>
    </citation>
    <scope>NUCLEOTIDE SEQUENCE [LARGE SCALE GENOMIC DNA]</scope>
    <source>
        <strain evidence="2 3">JC645</strain>
    </source>
</reference>
<dbReference type="Pfam" id="PF20254">
    <property type="entry name" value="DMFA2_C"/>
    <property type="match status" value="1"/>
</dbReference>
<dbReference type="PROSITE" id="PS51318">
    <property type="entry name" value="TAT"/>
    <property type="match status" value="1"/>
</dbReference>
<gene>
    <name evidence="2" type="ORF">FYK55_10050</name>
</gene>
<dbReference type="RefSeq" id="WP_150076256.1">
    <property type="nucleotide sequence ID" value="NZ_VWOX01000004.1"/>
</dbReference>
<sequence length="515" mass="57724">MNAKSDRQISRRQALQCAAATSAAAAVSVSSDTVANPASETASSLIRDENAKAGATDWQLTRVRADRPGGVRSSAIEGYCSRQSVRAGESIDIMVSTDPPQEFIIEIFRSGYYGGRGARRMVQLGPFQGRTQEVPSRGERQLRECRWDPAVTLTIPDDWPSGVYLGRLTTTSDASGFGYWQNYVVFIVRDDRPADILLQCSDNTWQAYNQWPDGDSVYTHPKGNQGPWADVSFDRPYGLYPQIFENPQTFGSGEWLCFEFPLGYWLEQHGYDVTYCSNSDMLTPDRASKCKVFISNGHDEYWDIRQFQSVQQIRDAGVNLLFLSGNSVCWVSPYRKGFDGRDHRILFRGGPYGGDHRWAEQREREHGPFPHRGPDEGYLIGARNVDPVNGGGDWVCARPEHWMFEGTGMKRGDAIPGLVGWEYHGDPPSDLPGLEVVAEGTALQGGTNPQQWTATIYPGPKNNFVFNASTIWWCQDLASPPGHWLPWSHWSRPHGPDDRVQRITHNLLRRAIGSQ</sequence>
<evidence type="ECO:0000313" key="3">
    <source>
        <dbReference type="Proteomes" id="UP000324479"/>
    </source>
</evidence>
<keyword evidence="3" id="KW-1185">Reference proteome</keyword>
<evidence type="ECO:0000313" key="2">
    <source>
        <dbReference type="EMBL" id="KAA5544642.1"/>
    </source>
</evidence>
<name>A0A5M6DEC6_9BACT</name>
<dbReference type="InterPro" id="IPR006311">
    <property type="entry name" value="TAT_signal"/>
</dbReference>